<reference evidence="7" key="4">
    <citation type="submission" date="2024-05" db="EMBL/GenBank/DDBJ databases">
        <title>Identification of Pectobacterium versatile causing blackleg of potato from New York State with a whole genome sequencing approach.</title>
        <authorList>
            <person name="Ma X."/>
            <person name="Swingle B."/>
        </authorList>
    </citation>
    <scope>NUCLEOTIDE SEQUENCE</scope>
    <source>
        <strain evidence="7">NY1588A</strain>
    </source>
</reference>
<dbReference type="EMBL" id="CP003415">
    <property type="protein sequence ID" value="AFI89806.1"/>
    <property type="molecule type" value="Genomic_DNA"/>
</dbReference>
<evidence type="ECO:0000256" key="2">
    <source>
        <dbReference type="ARBA" id="ARBA00022448"/>
    </source>
</evidence>
<name>A0A0H3I7A6_PECPM</name>
<dbReference type="HOGENOM" id="CLU_000604_1_22_6"/>
<evidence type="ECO:0000256" key="4">
    <source>
        <dbReference type="ARBA" id="ARBA00022840"/>
    </source>
</evidence>
<dbReference type="PROSITE" id="PS50893">
    <property type="entry name" value="ABC_TRANSPORTER_2"/>
    <property type="match status" value="1"/>
</dbReference>
<sequence>MTEHSQPNAPHIAVEHVSLAFPSQSGPLTVLDDVSLQIAKGEFVVLLGPSGCGKSTILNLIAGFETADAGRVLCSSTPVRRPGLSRGMVFQQANLFPWLTVLENVTFGPRMQGADKIRIQREAKDYLALVGLEGFQQHYPWQLSGGMKQRVALARAWLPNPEVLLMDEPFGALDAQTRLMMQELLLSAWQKTGTTLLFVTHDVDEALFLADRIVVMSARPGRIAEEIRLPFGRERDIETLAQHPDYAALKQRILHRVREEARRHLNL</sequence>
<keyword evidence="4 6" id="KW-0067">ATP-binding</keyword>
<dbReference type="STRING" id="1905730.W5S_1715"/>
<evidence type="ECO:0000256" key="1">
    <source>
        <dbReference type="ARBA" id="ARBA00005417"/>
    </source>
</evidence>
<dbReference type="InterPro" id="IPR027417">
    <property type="entry name" value="P-loop_NTPase"/>
</dbReference>
<dbReference type="CDD" id="cd03293">
    <property type="entry name" value="ABC_NrtD_SsuB_transporters"/>
    <property type="match status" value="1"/>
</dbReference>
<accession>A0A0H3I7A6</accession>
<organism evidence="6 8">
    <name type="scientific">Pectobacterium parmentieri</name>
    <dbReference type="NCBI Taxonomy" id="1905730"/>
    <lineage>
        <taxon>Bacteria</taxon>
        <taxon>Pseudomonadati</taxon>
        <taxon>Pseudomonadota</taxon>
        <taxon>Gammaproteobacteria</taxon>
        <taxon>Enterobacterales</taxon>
        <taxon>Pectobacteriaceae</taxon>
        <taxon>Pectobacterium</taxon>
    </lineage>
</organism>
<dbReference type="InterPro" id="IPR050166">
    <property type="entry name" value="ABC_transporter_ATP-bind"/>
</dbReference>
<dbReference type="Proteomes" id="UP001194579">
    <property type="component" value="Unassembled WGS sequence"/>
</dbReference>
<dbReference type="PATRIC" id="fig|1166016.3.peg.1721"/>
<dbReference type="Proteomes" id="UP000008044">
    <property type="component" value="Chromosome"/>
</dbReference>
<dbReference type="InterPro" id="IPR003593">
    <property type="entry name" value="AAA+_ATPase"/>
</dbReference>
<dbReference type="RefSeq" id="WP_014699461.1">
    <property type="nucleotide sequence ID" value="NC_017845.1"/>
</dbReference>
<dbReference type="EMBL" id="WABS01000002">
    <property type="protein sequence ID" value="MBI0553127.1"/>
    <property type="molecule type" value="Genomic_DNA"/>
</dbReference>
<keyword evidence="9" id="KW-1185">Reference proteome</keyword>
<evidence type="ECO:0000313" key="6">
    <source>
        <dbReference type="EMBL" id="AFI89806.1"/>
    </source>
</evidence>
<keyword evidence="3" id="KW-0547">Nucleotide-binding</keyword>
<comment type="similarity">
    <text evidence="1">Belongs to the ABC transporter superfamily.</text>
</comment>
<dbReference type="Pfam" id="PF00005">
    <property type="entry name" value="ABC_tran"/>
    <property type="match status" value="1"/>
</dbReference>
<dbReference type="eggNOG" id="COG1116">
    <property type="taxonomic scope" value="Bacteria"/>
</dbReference>
<protein>
    <submittedName>
        <fullName evidence="7">ABC transporter ATP-binding protein</fullName>
    </submittedName>
    <submittedName>
        <fullName evidence="6">Taurine import ATP-binding protein TauB</fullName>
    </submittedName>
</protein>
<keyword evidence="2" id="KW-0813">Transport</keyword>
<dbReference type="GO" id="GO:0005524">
    <property type="term" value="F:ATP binding"/>
    <property type="evidence" value="ECO:0007669"/>
    <property type="project" value="UniProtKB-KW"/>
</dbReference>
<dbReference type="InterPro" id="IPR017871">
    <property type="entry name" value="ABC_transporter-like_CS"/>
</dbReference>
<evidence type="ECO:0000259" key="5">
    <source>
        <dbReference type="PROSITE" id="PS50893"/>
    </source>
</evidence>
<dbReference type="PROSITE" id="PS00211">
    <property type="entry name" value="ABC_TRANSPORTER_1"/>
    <property type="match status" value="1"/>
</dbReference>
<reference evidence="6 8" key="1">
    <citation type="journal article" date="2012" name="J. Bacteriol.">
        <title>Genome sequence of Pectobacterium sp. strain SCC3193.</title>
        <authorList>
            <person name="Koskinen J.P."/>
            <person name="Laine P."/>
            <person name="Niemi O."/>
            <person name="Nykyri J."/>
            <person name="Harjunpaa H."/>
            <person name="Auvinen P."/>
            <person name="Paulin L."/>
            <person name="Pirhonen M."/>
            <person name="Palva T."/>
            <person name="Holm L."/>
        </authorList>
    </citation>
    <scope>NUCLEOTIDE SEQUENCE [LARGE SCALE GENOMIC DNA]</scope>
    <source>
        <strain evidence="6 8">SCC3193</strain>
    </source>
</reference>
<evidence type="ECO:0000313" key="9">
    <source>
        <dbReference type="Proteomes" id="UP001194579"/>
    </source>
</evidence>
<proteinExistence type="inferred from homology"/>
<evidence type="ECO:0000313" key="7">
    <source>
        <dbReference type="EMBL" id="MBI0553127.1"/>
    </source>
</evidence>
<dbReference type="InterPro" id="IPR003439">
    <property type="entry name" value="ABC_transporter-like_ATP-bd"/>
</dbReference>
<evidence type="ECO:0000256" key="3">
    <source>
        <dbReference type="ARBA" id="ARBA00022741"/>
    </source>
</evidence>
<dbReference type="SMART" id="SM00382">
    <property type="entry name" value="AAA"/>
    <property type="match status" value="1"/>
</dbReference>
<gene>
    <name evidence="6" type="ordered locus">W5S_1715</name>
    <name evidence="7" type="ORF">F6Q06_01255</name>
</gene>
<evidence type="ECO:0000313" key="8">
    <source>
        <dbReference type="Proteomes" id="UP000008044"/>
    </source>
</evidence>
<dbReference type="SUPFAM" id="SSF52540">
    <property type="entry name" value="P-loop containing nucleoside triphosphate hydrolases"/>
    <property type="match status" value="1"/>
</dbReference>
<dbReference type="Gene3D" id="3.40.50.300">
    <property type="entry name" value="P-loop containing nucleotide triphosphate hydrolases"/>
    <property type="match status" value="1"/>
</dbReference>
<dbReference type="AlphaFoldDB" id="A0A0H3I7A6"/>
<reference evidence="6" key="2">
    <citation type="submission" date="2012-03" db="EMBL/GenBank/DDBJ databases">
        <authorList>
            <person name="Koskinen P."/>
            <person name="Laine P."/>
            <person name="Niemi O."/>
            <person name="Nykyri J."/>
            <person name="Harjunpaa H."/>
            <person name="Auvinen P."/>
            <person name="Paulin L."/>
            <person name="Pirhonen M."/>
            <person name="Palva T."/>
            <person name="Holm L."/>
        </authorList>
    </citation>
    <scope>NUCLEOTIDE SEQUENCE</scope>
    <source>
        <strain evidence="6">SCC3193</strain>
    </source>
</reference>
<dbReference type="PANTHER" id="PTHR42788">
    <property type="entry name" value="TAURINE IMPORT ATP-BINDING PROTEIN-RELATED"/>
    <property type="match status" value="1"/>
</dbReference>
<dbReference type="GO" id="GO:0016887">
    <property type="term" value="F:ATP hydrolysis activity"/>
    <property type="evidence" value="ECO:0007669"/>
    <property type="project" value="InterPro"/>
</dbReference>
<reference evidence="9" key="3">
    <citation type="submission" date="2023-07" db="EMBL/GenBank/DDBJ databases">
        <title>Identification of Pectobacterium versatile causing blackleg of potato from New York State with a whole genome sequencing approach.</title>
        <authorList>
            <person name="Ma X."/>
            <person name="Swingle B."/>
        </authorList>
    </citation>
    <scope>NUCLEOTIDE SEQUENCE [LARGE SCALE GENOMIC DNA]</scope>
    <source>
        <strain evidence="9">NY1588A</strain>
    </source>
</reference>
<dbReference type="PANTHER" id="PTHR42788:SF13">
    <property type="entry name" value="ALIPHATIC SULFONATES IMPORT ATP-BINDING PROTEIN SSUB"/>
    <property type="match status" value="1"/>
</dbReference>
<feature type="domain" description="ABC transporter" evidence="5">
    <location>
        <begin position="12"/>
        <end position="243"/>
    </location>
</feature>
<dbReference type="KEGG" id="pec:W5S_1715"/>